<evidence type="ECO:0000313" key="9">
    <source>
        <dbReference type="Proteomes" id="UP001144256"/>
    </source>
</evidence>
<keyword evidence="6" id="KW-0368">Histidine biosynthesis</keyword>
<organism evidence="8 9">
    <name type="scientific">Vallitalea longa</name>
    <dbReference type="NCBI Taxonomy" id="2936439"/>
    <lineage>
        <taxon>Bacteria</taxon>
        <taxon>Bacillati</taxon>
        <taxon>Bacillota</taxon>
        <taxon>Clostridia</taxon>
        <taxon>Lachnospirales</taxon>
        <taxon>Vallitaleaceae</taxon>
        <taxon>Vallitalea</taxon>
    </lineage>
</organism>
<dbReference type="InterPro" id="IPR015422">
    <property type="entry name" value="PyrdxlP-dep_Trfase_small"/>
</dbReference>
<dbReference type="EC" id="2.6.1.9" evidence="6"/>
<dbReference type="Pfam" id="PF00155">
    <property type="entry name" value="Aminotran_1_2"/>
    <property type="match status" value="1"/>
</dbReference>
<sequence length="361" mass="40647">MVNCRKEVESLRAYVPGKPIDDVKREFNLDHVIKIASNENPYGCSEKAKQTIIETLKTPSLYPDGNCTKLRNAIAKKMNIETNQLVFGAGSDELLSIIGRTFIGPSDEAITCTPSFAQYSASVNTMGGKIIQVPLINHTYDLNGIADQVTDRTKVIFISNPNNPTGTIITEKEQLEFIKKIPNDILIVLDEAYYEFVSDESYPESLPLLEEYDNLIILRTFSKMYGLASLRVGYGIAHPKIIDYINRVRGPFNVTTQAQEGAVAALSDQEFVKKVYAANNEVKKYTYEGLDRLGIEYIEGHGNFLMINFNKPSKELFVEFEKKGVILRPGYLFGMDTYQRVSLGTKEEMKVFLEACEQIIK</sequence>
<protein>
    <recommendedName>
        <fullName evidence="6">Histidinol-phosphate aminotransferase</fullName>
        <ecNumber evidence="6">2.6.1.9</ecNumber>
    </recommendedName>
    <alternativeName>
        <fullName evidence="6">Imidazole acetol-phosphate transaminase</fullName>
    </alternativeName>
</protein>
<comment type="catalytic activity">
    <reaction evidence="6">
        <text>L-histidinol phosphate + 2-oxoglutarate = 3-(imidazol-4-yl)-2-oxopropyl phosphate + L-glutamate</text>
        <dbReference type="Rhea" id="RHEA:23744"/>
        <dbReference type="ChEBI" id="CHEBI:16810"/>
        <dbReference type="ChEBI" id="CHEBI:29985"/>
        <dbReference type="ChEBI" id="CHEBI:57766"/>
        <dbReference type="ChEBI" id="CHEBI:57980"/>
        <dbReference type="EC" id="2.6.1.9"/>
    </reaction>
</comment>
<dbReference type="Gene3D" id="3.90.1150.10">
    <property type="entry name" value="Aspartate Aminotransferase, domain 1"/>
    <property type="match status" value="1"/>
</dbReference>
<accession>A0A9W5YEC0</accession>
<gene>
    <name evidence="8" type="primary">hisC_2</name>
    <name evidence="6" type="synonym">hisC</name>
    <name evidence="8" type="ORF">SH1V18_35560</name>
</gene>
<dbReference type="NCBIfam" id="TIGR01141">
    <property type="entry name" value="hisC"/>
    <property type="match status" value="1"/>
</dbReference>
<feature type="domain" description="Aminotransferase class I/classII large" evidence="7">
    <location>
        <begin position="31"/>
        <end position="355"/>
    </location>
</feature>
<evidence type="ECO:0000256" key="5">
    <source>
        <dbReference type="ARBA" id="ARBA00022898"/>
    </source>
</evidence>
<dbReference type="PANTHER" id="PTHR43643:SF3">
    <property type="entry name" value="HISTIDINOL-PHOSPHATE AMINOTRANSFERASE"/>
    <property type="match status" value="1"/>
</dbReference>
<keyword evidence="3 6" id="KW-0032">Aminotransferase</keyword>
<dbReference type="InterPro" id="IPR004839">
    <property type="entry name" value="Aminotransferase_I/II_large"/>
</dbReference>
<dbReference type="InterPro" id="IPR050106">
    <property type="entry name" value="HistidinolP_aminotransfase"/>
</dbReference>
<feature type="modified residue" description="N6-(pyridoxal phosphate)lysine" evidence="6">
    <location>
        <position position="223"/>
    </location>
</feature>
<evidence type="ECO:0000256" key="6">
    <source>
        <dbReference type="HAMAP-Rule" id="MF_01023"/>
    </source>
</evidence>
<dbReference type="GO" id="GO:0000105">
    <property type="term" value="P:L-histidine biosynthetic process"/>
    <property type="evidence" value="ECO:0007669"/>
    <property type="project" value="UniProtKB-UniRule"/>
</dbReference>
<dbReference type="InterPro" id="IPR015421">
    <property type="entry name" value="PyrdxlP-dep_Trfase_major"/>
</dbReference>
<dbReference type="CDD" id="cd00609">
    <property type="entry name" value="AAT_like"/>
    <property type="match status" value="1"/>
</dbReference>
<evidence type="ECO:0000256" key="2">
    <source>
        <dbReference type="ARBA" id="ARBA00011738"/>
    </source>
</evidence>
<proteinExistence type="inferred from homology"/>
<comment type="subunit">
    <text evidence="2 6">Homodimer.</text>
</comment>
<comment type="similarity">
    <text evidence="6">Belongs to the class-II pyridoxal-phosphate-dependent aminotransferase family. Histidinol-phosphate aminotransferase subfamily.</text>
</comment>
<dbReference type="HAMAP" id="MF_01023">
    <property type="entry name" value="HisC_aminotrans_2"/>
    <property type="match status" value="1"/>
</dbReference>
<name>A0A9W5YEC0_9FIRM</name>
<dbReference type="RefSeq" id="WP_281817753.1">
    <property type="nucleotide sequence ID" value="NZ_BRLB01000013.1"/>
</dbReference>
<evidence type="ECO:0000256" key="3">
    <source>
        <dbReference type="ARBA" id="ARBA00022576"/>
    </source>
</evidence>
<dbReference type="GO" id="GO:0030170">
    <property type="term" value="F:pyridoxal phosphate binding"/>
    <property type="evidence" value="ECO:0007669"/>
    <property type="project" value="InterPro"/>
</dbReference>
<dbReference type="InterPro" id="IPR005861">
    <property type="entry name" value="HisP_aminotrans"/>
</dbReference>
<evidence type="ECO:0000256" key="4">
    <source>
        <dbReference type="ARBA" id="ARBA00022679"/>
    </source>
</evidence>
<comment type="cofactor">
    <cofactor evidence="1 6">
        <name>pyridoxal 5'-phosphate</name>
        <dbReference type="ChEBI" id="CHEBI:597326"/>
    </cofactor>
</comment>
<keyword evidence="6" id="KW-0028">Amino-acid biosynthesis</keyword>
<comment type="caution">
    <text evidence="8">The sequence shown here is derived from an EMBL/GenBank/DDBJ whole genome shotgun (WGS) entry which is preliminary data.</text>
</comment>
<keyword evidence="4 6" id="KW-0808">Transferase</keyword>
<dbReference type="SUPFAM" id="SSF53383">
    <property type="entry name" value="PLP-dependent transferases"/>
    <property type="match status" value="1"/>
</dbReference>
<dbReference type="Proteomes" id="UP001144256">
    <property type="component" value="Unassembled WGS sequence"/>
</dbReference>
<dbReference type="Gene3D" id="3.40.640.10">
    <property type="entry name" value="Type I PLP-dependent aspartate aminotransferase-like (Major domain)"/>
    <property type="match status" value="1"/>
</dbReference>
<reference evidence="8" key="1">
    <citation type="submission" date="2022-06" db="EMBL/GenBank/DDBJ databases">
        <title>Vallitalea longa sp. nov., an anaerobic bacterium isolated from marine sediment.</title>
        <authorList>
            <person name="Hirano S."/>
            <person name="Terahara T."/>
            <person name="Mori K."/>
            <person name="Hamada M."/>
            <person name="Matsumoto R."/>
            <person name="Kobayashi T."/>
        </authorList>
    </citation>
    <scope>NUCLEOTIDE SEQUENCE</scope>
    <source>
        <strain evidence="8">SH18-1</strain>
    </source>
</reference>
<dbReference type="PANTHER" id="PTHR43643">
    <property type="entry name" value="HISTIDINOL-PHOSPHATE AMINOTRANSFERASE 2"/>
    <property type="match status" value="1"/>
</dbReference>
<comment type="pathway">
    <text evidence="6">Amino-acid biosynthesis; L-histidine biosynthesis; L-histidine from 5-phospho-alpha-D-ribose 1-diphosphate: step 7/9.</text>
</comment>
<keyword evidence="5 6" id="KW-0663">Pyridoxal phosphate</keyword>
<evidence type="ECO:0000259" key="7">
    <source>
        <dbReference type="Pfam" id="PF00155"/>
    </source>
</evidence>
<keyword evidence="9" id="KW-1185">Reference proteome</keyword>
<dbReference type="AlphaFoldDB" id="A0A9W5YEC0"/>
<dbReference type="EMBL" id="BRLB01000013">
    <property type="protein sequence ID" value="GKX31076.1"/>
    <property type="molecule type" value="Genomic_DNA"/>
</dbReference>
<dbReference type="GO" id="GO:0004400">
    <property type="term" value="F:histidinol-phosphate transaminase activity"/>
    <property type="evidence" value="ECO:0007669"/>
    <property type="project" value="UniProtKB-UniRule"/>
</dbReference>
<evidence type="ECO:0000313" key="8">
    <source>
        <dbReference type="EMBL" id="GKX31076.1"/>
    </source>
</evidence>
<evidence type="ECO:0000256" key="1">
    <source>
        <dbReference type="ARBA" id="ARBA00001933"/>
    </source>
</evidence>
<dbReference type="InterPro" id="IPR015424">
    <property type="entry name" value="PyrdxlP-dep_Trfase"/>
</dbReference>